<dbReference type="Proteomes" id="UP000719412">
    <property type="component" value="Unassembled WGS sequence"/>
</dbReference>
<dbReference type="Pfam" id="PF18701">
    <property type="entry name" value="DUF5641"/>
    <property type="match status" value="1"/>
</dbReference>
<dbReference type="PANTHER" id="PTHR47331">
    <property type="entry name" value="PHD-TYPE DOMAIN-CONTAINING PROTEIN"/>
    <property type="match status" value="1"/>
</dbReference>
<dbReference type="SUPFAM" id="SSF53098">
    <property type="entry name" value="Ribonuclease H-like"/>
    <property type="match status" value="1"/>
</dbReference>
<evidence type="ECO:0000313" key="2">
    <source>
        <dbReference type="EMBL" id="KAH0809464.1"/>
    </source>
</evidence>
<accession>A0A8J6H7E4</accession>
<dbReference type="InterPro" id="IPR040676">
    <property type="entry name" value="DUF5641"/>
</dbReference>
<reference evidence="2" key="1">
    <citation type="journal article" date="2020" name="J Insects Food Feed">
        <title>The yellow mealworm (Tenebrio molitor) genome: a resource for the emerging insects as food and feed industry.</title>
        <authorList>
            <person name="Eriksson T."/>
            <person name="Andere A."/>
            <person name="Kelstrup H."/>
            <person name="Emery V."/>
            <person name="Picard C."/>
        </authorList>
    </citation>
    <scope>NUCLEOTIDE SEQUENCE</scope>
    <source>
        <strain evidence="2">Stoneville</strain>
        <tissue evidence="2">Whole head</tissue>
    </source>
</reference>
<evidence type="ECO:0000259" key="1">
    <source>
        <dbReference type="Pfam" id="PF18701"/>
    </source>
</evidence>
<keyword evidence="3" id="KW-1185">Reference proteome</keyword>
<evidence type="ECO:0000313" key="3">
    <source>
        <dbReference type="Proteomes" id="UP000719412"/>
    </source>
</evidence>
<name>A0A8J6H7E4_TENMO</name>
<organism evidence="2 3">
    <name type="scientific">Tenebrio molitor</name>
    <name type="common">Yellow mealworm beetle</name>
    <dbReference type="NCBI Taxonomy" id="7067"/>
    <lineage>
        <taxon>Eukaryota</taxon>
        <taxon>Metazoa</taxon>
        <taxon>Ecdysozoa</taxon>
        <taxon>Arthropoda</taxon>
        <taxon>Hexapoda</taxon>
        <taxon>Insecta</taxon>
        <taxon>Pterygota</taxon>
        <taxon>Neoptera</taxon>
        <taxon>Endopterygota</taxon>
        <taxon>Coleoptera</taxon>
        <taxon>Polyphaga</taxon>
        <taxon>Cucujiformia</taxon>
        <taxon>Tenebrionidae</taxon>
        <taxon>Tenebrio</taxon>
    </lineage>
</organism>
<feature type="domain" description="DUF5641" evidence="1">
    <location>
        <begin position="284"/>
        <end position="339"/>
    </location>
</feature>
<protein>
    <recommendedName>
        <fullName evidence="1">DUF5641 domain-containing protein</fullName>
    </recommendedName>
</protein>
<sequence>MNNTVENHLQKFWEIEEYKSKSNWSPQEDLCETHFLSNHKRDHQGRFIVKLPVVKENNELGSSKEIAIKRLHSLEHKFKNQPLLKLEYSKFMNEYLWLNHMELVPNDYANNNFGCYLPHHEIFKQSSAALKRFMSRRGHVTDLFSDNATNFKGADKELCHYFKSVNFQNVTDALTPCNISWHFIPPRSPTFGGLWEANVKSVKRHFKRVVGDTSLNFEEMYTVLARIEGCLNSRPLCPASNDPNDLLVLTPGHFLVGEPLMAPVEPNLLPLPKNRLSRWQYIEQTGSMVLINEDNLPPQQWLLGRIIQLHPGKDGITRVVSIKTTSGVLKRAVNRISILPMDNDHEEANDKEVQ</sequence>
<dbReference type="InterPro" id="IPR036397">
    <property type="entry name" value="RNaseH_sf"/>
</dbReference>
<proteinExistence type="predicted"/>
<comment type="caution">
    <text evidence="2">The sequence shown here is derived from an EMBL/GenBank/DDBJ whole genome shotgun (WGS) entry which is preliminary data.</text>
</comment>
<dbReference type="AlphaFoldDB" id="A0A8J6H7E4"/>
<dbReference type="Gene3D" id="3.30.420.10">
    <property type="entry name" value="Ribonuclease H-like superfamily/Ribonuclease H"/>
    <property type="match status" value="1"/>
</dbReference>
<dbReference type="GO" id="GO:0003676">
    <property type="term" value="F:nucleic acid binding"/>
    <property type="evidence" value="ECO:0007669"/>
    <property type="project" value="InterPro"/>
</dbReference>
<dbReference type="PANTHER" id="PTHR47331:SF1">
    <property type="entry name" value="GAG-LIKE PROTEIN"/>
    <property type="match status" value="1"/>
</dbReference>
<dbReference type="InterPro" id="IPR012337">
    <property type="entry name" value="RNaseH-like_sf"/>
</dbReference>
<dbReference type="EMBL" id="JABDTM020028124">
    <property type="protein sequence ID" value="KAH0809464.1"/>
    <property type="molecule type" value="Genomic_DNA"/>
</dbReference>
<reference evidence="2" key="2">
    <citation type="submission" date="2021-08" db="EMBL/GenBank/DDBJ databases">
        <authorList>
            <person name="Eriksson T."/>
        </authorList>
    </citation>
    <scope>NUCLEOTIDE SEQUENCE</scope>
    <source>
        <strain evidence="2">Stoneville</strain>
        <tissue evidence="2">Whole head</tissue>
    </source>
</reference>
<gene>
    <name evidence="2" type="ORF">GEV33_013326</name>
</gene>